<organism evidence="1 2">
    <name type="scientific">Pannus brasiliensis CCIBt3594</name>
    <dbReference type="NCBI Taxonomy" id="1427578"/>
    <lineage>
        <taxon>Bacteria</taxon>
        <taxon>Bacillati</taxon>
        <taxon>Cyanobacteriota</taxon>
        <taxon>Cyanophyceae</taxon>
        <taxon>Oscillatoriophycideae</taxon>
        <taxon>Chroococcales</taxon>
        <taxon>Microcystaceae</taxon>
        <taxon>Pannus</taxon>
    </lineage>
</organism>
<sequence length="136" mass="15393">MSSARQKILEDLKGLLEQIPEFPKVYYWKDLDFQFEENAIEFRDPIEDTKSVNVPYQKCLYVVVSAVKFTDNLLEDGSQILAILEGAIVKLSVTPGNVSLKSNEKVVQTKGKTAIRVVVKIEVVYREELEDSPTSP</sequence>
<accession>A0AAW9QTT3</accession>
<comment type="caution">
    <text evidence="1">The sequence shown here is derived from an EMBL/GenBank/DDBJ whole genome shotgun (WGS) entry which is preliminary data.</text>
</comment>
<protein>
    <submittedName>
        <fullName evidence="1">Uncharacterized protein</fullName>
    </submittedName>
</protein>
<keyword evidence="2" id="KW-1185">Reference proteome</keyword>
<dbReference type="AlphaFoldDB" id="A0AAW9QTT3"/>
<gene>
    <name evidence="1" type="ORF">V0288_11255</name>
</gene>
<dbReference type="Proteomes" id="UP001328733">
    <property type="component" value="Unassembled WGS sequence"/>
</dbReference>
<proteinExistence type="predicted"/>
<name>A0AAW9QTT3_9CHRO</name>
<dbReference type="RefSeq" id="WP_332865177.1">
    <property type="nucleotide sequence ID" value="NZ_JBAFSM010000018.1"/>
</dbReference>
<evidence type="ECO:0000313" key="2">
    <source>
        <dbReference type="Proteomes" id="UP001328733"/>
    </source>
</evidence>
<reference evidence="1 2" key="1">
    <citation type="submission" date="2024-01" db="EMBL/GenBank/DDBJ databases">
        <title>Genomic insights into the taxonomy and metabolism of the cyanobacterium Pannus brasiliensis CCIBt3594.</title>
        <authorList>
            <person name="Machado M."/>
            <person name="Botero N.B."/>
            <person name="Andreote A.P.D."/>
            <person name="Feitosa A.M.T."/>
            <person name="Popin R."/>
            <person name="Sivonen K."/>
            <person name="Fiore M.F."/>
        </authorList>
    </citation>
    <scope>NUCLEOTIDE SEQUENCE [LARGE SCALE GENOMIC DNA]</scope>
    <source>
        <strain evidence="1 2">CCIBt3594</strain>
    </source>
</reference>
<evidence type="ECO:0000313" key="1">
    <source>
        <dbReference type="EMBL" id="MEG3437697.1"/>
    </source>
</evidence>
<dbReference type="EMBL" id="JBAFSM010000018">
    <property type="protein sequence ID" value="MEG3437697.1"/>
    <property type="molecule type" value="Genomic_DNA"/>
</dbReference>